<accession>A0A1S0U4X8</accession>
<dbReference type="RefSeq" id="XP_003139148.1">
    <property type="nucleotide sequence ID" value="XM_003139100.1"/>
</dbReference>
<evidence type="ECO:0000313" key="1">
    <source>
        <dbReference type="EMBL" id="EFO24918.1"/>
    </source>
</evidence>
<dbReference type="GeneID" id="9940958"/>
<protein>
    <submittedName>
        <fullName evidence="1">Uncharacterized protein</fullName>
    </submittedName>
</protein>
<proteinExistence type="predicted"/>
<dbReference type="KEGG" id="loa:LOAG_03563"/>
<name>A0A1S0U4X8_LOALO</name>
<dbReference type="InParanoid" id="A0A1S0U4X8"/>
<sequence length="51" mass="6214">MKQLKVKGYDSKINENRYANMIKNMNTKNRNRKKKKLQEKINFNEKVENGR</sequence>
<dbReference type="CTD" id="9940958"/>
<organism evidence="1">
    <name type="scientific">Loa loa</name>
    <name type="common">Eye worm</name>
    <name type="synonym">Filaria loa</name>
    <dbReference type="NCBI Taxonomy" id="7209"/>
    <lineage>
        <taxon>Eukaryota</taxon>
        <taxon>Metazoa</taxon>
        <taxon>Ecdysozoa</taxon>
        <taxon>Nematoda</taxon>
        <taxon>Chromadorea</taxon>
        <taxon>Rhabditida</taxon>
        <taxon>Spirurina</taxon>
        <taxon>Spiruromorpha</taxon>
        <taxon>Filarioidea</taxon>
        <taxon>Onchocercidae</taxon>
        <taxon>Loa</taxon>
    </lineage>
</organism>
<gene>
    <name evidence="1" type="ORF">LOAG_03563</name>
</gene>
<dbReference type="EMBL" id="JH712613">
    <property type="protein sequence ID" value="EFO24918.1"/>
    <property type="molecule type" value="Genomic_DNA"/>
</dbReference>
<dbReference type="AlphaFoldDB" id="A0A1S0U4X8"/>
<reference evidence="1" key="1">
    <citation type="submission" date="2012-04" db="EMBL/GenBank/DDBJ databases">
        <title>The Genome Sequence of Loa loa.</title>
        <authorList>
            <consortium name="The Broad Institute Genome Sequencing Platform"/>
            <consortium name="Broad Institute Genome Sequencing Center for Infectious Disease"/>
            <person name="Nutman T.B."/>
            <person name="Fink D.L."/>
            <person name="Russ C."/>
            <person name="Young S."/>
            <person name="Zeng Q."/>
            <person name="Gargeya S."/>
            <person name="Alvarado L."/>
            <person name="Berlin A."/>
            <person name="Chapman S.B."/>
            <person name="Chen Z."/>
            <person name="Freedman E."/>
            <person name="Gellesch M."/>
            <person name="Goldberg J."/>
            <person name="Griggs A."/>
            <person name="Gujja S."/>
            <person name="Heilman E.R."/>
            <person name="Heiman D."/>
            <person name="Howarth C."/>
            <person name="Mehta T."/>
            <person name="Neiman D."/>
            <person name="Pearson M."/>
            <person name="Roberts A."/>
            <person name="Saif S."/>
            <person name="Shea T."/>
            <person name="Shenoy N."/>
            <person name="Sisk P."/>
            <person name="Stolte C."/>
            <person name="Sykes S."/>
            <person name="White J."/>
            <person name="Yandava C."/>
            <person name="Haas B."/>
            <person name="Henn M.R."/>
            <person name="Nusbaum C."/>
            <person name="Birren B."/>
        </authorList>
    </citation>
    <scope>NUCLEOTIDE SEQUENCE [LARGE SCALE GENOMIC DNA]</scope>
</reference>